<keyword evidence="1" id="KW-0489">Methyltransferase</keyword>
<dbReference type="GO" id="GO:0008757">
    <property type="term" value="F:S-adenosylmethionine-dependent methyltransferase activity"/>
    <property type="evidence" value="ECO:0007669"/>
    <property type="project" value="InterPro"/>
</dbReference>
<dbReference type="GO" id="GO:0005634">
    <property type="term" value="C:nucleus"/>
    <property type="evidence" value="ECO:0007669"/>
    <property type="project" value="TreeGrafter"/>
</dbReference>
<dbReference type="GO" id="GO:0002098">
    <property type="term" value="P:tRNA wobble uridine modification"/>
    <property type="evidence" value="ECO:0007669"/>
    <property type="project" value="TreeGrafter"/>
</dbReference>
<evidence type="ECO:0000256" key="1">
    <source>
        <dbReference type="ARBA" id="ARBA00022603"/>
    </source>
</evidence>
<reference evidence="4" key="1">
    <citation type="journal article" date="2016" name="Gigascience">
        <title>De novo construction of an expanded transcriptome assembly for the western tarnished plant bug, Lygus hesperus.</title>
        <authorList>
            <person name="Tassone E.E."/>
            <person name="Geib S.M."/>
            <person name="Hall B."/>
            <person name="Fabrick J.A."/>
            <person name="Brent C.S."/>
            <person name="Hull J.J."/>
        </authorList>
    </citation>
    <scope>NUCLEOTIDE SEQUENCE</scope>
</reference>
<dbReference type="GO" id="GO:0000049">
    <property type="term" value="F:tRNA binding"/>
    <property type="evidence" value="ECO:0007669"/>
    <property type="project" value="TreeGrafter"/>
</dbReference>
<dbReference type="InterPro" id="IPR029063">
    <property type="entry name" value="SAM-dependent_MTases_sf"/>
</dbReference>
<dbReference type="CDD" id="cd02440">
    <property type="entry name" value="AdoMet_MTases"/>
    <property type="match status" value="1"/>
</dbReference>
<dbReference type="AlphaFoldDB" id="A0A146KP40"/>
<proteinExistence type="predicted"/>
<dbReference type="GO" id="GO:0030488">
    <property type="term" value="P:tRNA methylation"/>
    <property type="evidence" value="ECO:0007669"/>
    <property type="project" value="TreeGrafter"/>
</dbReference>
<dbReference type="InterPro" id="IPR051422">
    <property type="entry name" value="AlkB_tRNA_MeTrf/Diox"/>
</dbReference>
<dbReference type="GO" id="GO:0005737">
    <property type="term" value="C:cytoplasm"/>
    <property type="evidence" value="ECO:0007669"/>
    <property type="project" value="TreeGrafter"/>
</dbReference>
<dbReference type="Pfam" id="PF08241">
    <property type="entry name" value="Methyltransf_11"/>
    <property type="match status" value="1"/>
</dbReference>
<accession>A0A146KP40</accession>
<dbReference type="Gene3D" id="3.40.50.150">
    <property type="entry name" value="Vaccinia Virus protein VP39"/>
    <property type="match status" value="1"/>
</dbReference>
<organism evidence="4">
    <name type="scientific">Lygus hesperus</name>
    <name type="common">Western plant bug</name>
    <dbReference type="NCBI Taxonomy" id="30085"/>
    <lineage>
        <taxon>Eukaryota</taxon>
        <taxon>Metazoa</taxon>
        <taxon>Ecdysozoa</taxon>
        <taxon>Arthropoda</taxon>
        <taxon>Hexapoda</taxon>
        <taxon>Insecta</taxon>
        <taxon>Pterygota</taxon>
        <taxon>Neoptera</taxon>
        <taxon>Paraneoptera</taxon>
        <taxon>Hemiptera</taxon>
        <taxon>Heteroptera</taxon>
        <taxon>Panheteroptera</taxon>
        <taxon>Cimicomorpha</taxon>
        <taxon>Miridae</taxon>
        <taxon>Mirini</taxon>
        <taxon>Lygus</taxon>
    </lineage>
</organism>
<evidence type="ECO:0000313" key="4">
    <source>
        <dbReference type="EMBL" id="JAP97041.1"/>
    </source>
</evidence>
<keyword evidence="2" id="KW-0808">Transferase</keyword>
<dbReference type="EMBL" id="GDHC01021587">
    <property type="protein sequence ID" value="JAP97041.1"/>
    <property type="molecule type" value="Transcribed_RNA"/>
</dbReference>
<dbReference type="PANTHER" id="PTHR13069:SF21">
    <property type="entry name" value="ALKYLATED DNA REPAIR PROTEIN ALKB HOMOLOG 8"/>
    <property type="match status" value="1"/>
</dbReference>
<gene>
    <name evidence="4" type="primary">alkbh8_2</name>
    <name evidence="4" type="ORF">g.9828</name>
</gene>
<evidence type="ECO:0000259" key="3">
    <source>
        <dbReference type="Pfam" id="PF08241"/>
    </source>
</evidence>
<dbReference type="PANTHER" id="PTHR13069">
    <property type="entry name" value="ALKYLATED DNA REPAIR PROTEIN ALKB HOMOLOG 8"/>
    <property type="match status" value="1"/>
</dbReference>
<sequence>MSFPNLQFVGCDASVGLLQQCHERSGECVAANVVQLPFAGNTFDAGICIAVLHHLATEERRREALCEILRTVRSGGRVFCTVWAREQDSSCSSRDFTTNDVLVPWNTPSSIAAVYGSCHEVRVKRYYHVFVRGELTNLCRTAGAADVHEIFDRGNWCVCMRKS</sequence>
<protein>
    <submittedName>
        <fullName evidence="4">Alkylated DNA repair protein alkB 8</fullName>
    </submittedName>
</protein>
<dbReference type="SUPFAM" id="SSF53335">
    <property type="entry name" value="S-adenosyl-L-methionine-dependent methyltransferases"/>
    <property type="match status" value="1"/>
</dbReference>
<feature type="domain" description="Methyltransferase type 11" evidence="3">
    <location>
        <begin position="7"/>
        <end position="80"/>
    </location>
</feature>
<evidence type="ECO:0000256" key="2">
    <source>
        <dbReference type="ARBA" id="ARBA00022679"/>
    </source>
</evidence>
<name>A0A146KP40_LYGHE</name>
<dbReference type="GO" id="GO:0106335">
    <property type="term" value="F:tRNA (5-carboxymethyluridine(34)-5-O)-methyltransferase activity"/>
    <property type="evidence" value="ECO:0007669"/>
    <property type="project" value="TreeGrafter"/>
</dbReference>
<dbReference type="InterPro" id="IPR013216">
    <property type="entry name" value="Methyltransf_11"/>
</dbReference>